<dbReference type="GO" id="GO:0042427">
    <property type="term" value="P:serotonin biosynthetic process"/>
    <property type="evidence" value="ECO:0000318"/>
    <property type="project" value="GO_Central"/>
</dbReference>
<dbReference type="RefSeq" id="XP_030847961.1">
    <property type="nucleotide sequence ID" value="XM_030992101.1"/>
</dbReference>
<dbReference type="InParanoid" id="A0A7M7T1Y8"/>
<keyword evidence="6 11" id="KW-0663">Pyridoxal phosphate</keyword>
<comment type="similarity">
    <text evidence="2 12">Belongs to the group II decarboxylase family.</text>
</comment>
<keyword evidence="14" id="KW-1185">Reference proteome</keyword>
<dbReference type="GeneID" id="757080"/>
<dbReference type="GO" id="GO:0019752">
    <property type="term" value="P:carboxylic acid metabolic process"/>
    <property type="evidence" value="ECO:0007669"/>
    <property type="project" value="InterPro"/>
</dbReference>
<evidence type="ECO:0000256" key="10">
    <source>
        <dbReference type="ARBA" id="ARBA00041275"/>
    </source>
</evidence>
<evidence type="ECO:0000256" key="1">
    <source>
        <dbReference type="ARBA" id="ARBA00001933"/>
    </source>
</evidence>
<keyword evidence="4" id="KW-0127">Catecholamine biosynthesis</keyword>
<evidence type="ECO:0000256" key="7">
    <source>
        <dbReference type="ARBA" id="ARBA00023239"/>
    </source>
</evidence>
<evidence type="ECO:0000256" key="11">
    <source>
        <dbReference type="PIRSR" id="PIRSR602129-50"/>
    </source>
</evidence>
<dbReference type="EC" id="4.1.1.28" evidence="8"/>
<dbReference type="GO" id="GO:0042423">
    <property type="term" value="P:catecholamine biosynthetic process"/>
    <property type="evidence" value="ECO:0007669"/>
    <property type="project" value="UniProtKB-KW"/>
</dbReference>
<sequence>MTTSDDFRVWGKEMVDYISRYQDGIEDRPALAQVAPGYLLDQMPADAPQKPDEWNDVLADVERLIMPGVTNWNHPNFHAYFPTANSFAAVLGDMLSDAIACVGFSWMASPACTELEMAMMNWLGRMLNLPESFLFNETRQGGGVIQGTASEATLVALLAAKMKTIRQKIEEDPSLDQYDVMSKLVVYTSDQSHSSVERAALIASLRIRQLATDDKGSLRGDVLQKAIEEDKAKGRIPVYLCATLGTTTSCAFDNVKELGPICKEEGLWFHIDAAYAGSAFICPEYRHLLDGVELADSFNFNPHKFLRVTFDCSALWVKDRSALEGAFHVDPAYLKHNHQDTVIDYRHWQIPLGRRFRSLKLWFVFRLFGVEKLQEYIRKNVSLAKEFEALVVDDNRFEIVAEVVLGLVCFRLKGSDDLNRTLLDRINANGKIHMVGSVLKGRYILRMAVCSSQTESRHMTHAWNVISELATKLLADETN</sequence>
<dbReference type="FunFam" id="3.90.1150.10:FF:000018">
    <property type="entry name" value="Histidine decarboxylase"/>
    <property type="match status" value="1"/>
</dbReference>
<keyword evidence="5" id="KW-0210">Decarboxylase</keyword>
<dbReference type="Gene3D" id="3.40.640.10">
    <property type="entry name" value="Type I PLP-dependent aspartate aminotransferase-like (Major domain)"/>
    <property type="match status" value="1"/>
</dbReference>
<dbReference type="InterPro" id="IPR015424">
    <property type="entry name" value="PyrdxlP-dep_Trfase"/>
</dbReference>
<dbReference type="InterPro" id="IPR010977">
    <property type="entry name" value="Aromatic_deC"/>
</dbReference>
<dbReference type="Gene3D" id="3.90.1150.10">
    <property type="entry name" value="Aspartate Aminotransferase, domain 1"/>
    <property type="match status" value="1"/>
</dbReference>
<dbReference type="FunCoup" id="A0A7M7T1Y8">
    <property type="interactions" value="733"/>
</dbReference>
<organism evidence="13 14">
    <name type="scientific">Strongylocentrotus purpuratus</name>
    <name type="common">Purple sea urchin</name>
    <dbReference type="NCBI Taxonomy" id="7668"/>
    <lineage>
        <taxon>Eukaryota</taxon>
        <taxon>Metazoa</taxon>
        <taxon>Echinodermata</taxon>
        <taxon>Eleutherozoa</taxon>
        <taxon>Echinozoa</taxon>
        <taxon>Echinoidea</taxon>
        <taxon>Euechinoidea</taxon>
        <taxon>Echinacea</taxon>
        <taxon>Camarodonta</taxon>
        <taxon>Echinidea</taxon>
        <taxon>Strongylocentrotidae</taxon>
        <taxon>Strongylocentrotus</taxon>
    </lineage>
</organism>
<dbReference type="PROSITE" id="PS00392">
    <property type="entry name" value="DDC_GAD_HDC_YDC"/>
    <property type="match status" value="1"/>
</dbReference>
<dbReference type="OMA" id="LCPEYRY"/>
<dbReference type="CDD" id="cd06450">
    <property type="entry name" value="DOPA_deC_like"/>
    <property type="match status" value="1"/>
</dbReference>
<dbReference type="GO" id="GO:0006520">
    <property type="term" value="P:amino acid metabolic process"/>
    <property type="evidence" value="ECO:0007669"/>
    <property type="project" value="InterPro"/>
</dbReference>
<dbReference type="AlphaFoldDB" id="A0A7M7T1Y8"/>
<evidence type="ECO:0000256" key="9">
    <source>
        <dbReference type="ARBA" id="ARBA00040968"/>
    </source>
</evidence>
<dbReference type="Gene3D" id="1.20.1340.10">
    <property type="entry name" value="dopa decarboxylase, N-terminal domain"/>
    <property type="match status" value="1"/>
</dbReference>
<dbReference type="InterPro" id="IPR015422">
    <property type="entry name" value="PyrdxlP-dep_Trfase_small"/>
</dbReference>
<dbReference type="RefSeq" id="XP_030847962.1">
    <property type="nucleotide sequence ID" value="XM_030992102.1"/>
</dbReference>
<dbReference type="FunFam" id="3.40.640.10:FF:000025">
    <property type="entry name" value="Histidine decarboxylase"/>
    <property type="match status" value="1"/>
</dbReference>
<dbReference type="PRINTS" id="PR00800">
    <property type="entry name" value="YHDCRBOXLASE"/>
</dbReference>
<dbReference type="InterPro" id="IPR021115">
    <property type="entry name" value="Pyridoxal-P_BS"/>
</dbReference>
<evidence type="ECO:0000313" key="13">
    <source>
        <dbReference type="EnsemblMetazoa" id="XP_030847962"/>
    </source>
</evidence>
<dbReference type="EnsemblMetazoa" id="XM_030992102">
    <property type="protein sequence ID" value="XP_030847962"/>
    <property type="gene ID" value="LOC757080"/>
</dbReference>
<evidence type="ECO:0000256" key="6">
    <source>
        <dbReference type="ARBA" id="ARBA00022898"/>
    </source>
</evidence>
<dbReference type="Pfam" id="PF00282">
    <property type="entry name" value="Pyridoxal_deC"/>
    <property type="match status" value="1"/>
</dbReference>
<dbReference type="PANTHER" id="PTHR11999">
    <property type="entry name" value="GROUP II PYRIDOXAL-5-PHOSPHATE DECARBOXYLASE"/>
    <property type="match status" value="1"/>
</dbReference>
<evidence type="ECO:0000256" key="8">
    <source>
        <dbReference type="ARBA" id="ARBA00038886"/>
    </source>
</evidence>
<dbReference type="SUPFAM" id="SSF53383">
    <property type="entry name" value="PLP-dependent transferases"/>
    <property type="match status" value="1"/>
</dbReference>
<evidence type="ECO:0000256" key="5">
    <source>
        <dbReference type="ARBA" id="ARBA00022793"/>
    </source>
</evidence>
<accession>A0A7M7T1Y8</accession>
<evidence type="ECO:0000256" key="4">
    <source>
        <dbReference type="ARBA" id="ARBA00022584"/>
    </source>
</evidence>
<dbReference type="Proteomes" id="UP000007110">
    <property type="component" value="Unassembled WGS sequence"/>
</dbReference>
<dbReference type="PANTHER" id="PTHR11999:SF167">
    <property type="entry name" value="AROMATIC-L-AMINO-ACID DECARBOXYLASE"/>
    <property type="match status" value="1"/>
</dbReference>
<dbReference type="InterPro" id="IPR015421">
    <property type="entry name" value="PyrdxlP-dep_Trfase_major"/>
</dbReference>
<name>A0A7M7T1Y8_STRPU</name>
<evidence type="ECO:0000256" key="12">
    <source>
        <dbReference type="RuleBase" id="RU000382"/>
    </source>
</evidence>
<dbReference type="KEGG" id="spu:757080"/>
<dbReference type="OrthoDB" id="639767at2759"/>
<evidence type="ECO:0000256" key="3">
    <source>
        <dbReference type="ARBA" id="ARBA00011738"/>
    </source>
</evidence>
<comment type="cofactor">
    <cofactor evidence="1 11 12">
        <name>pyridoxal 5'-phosphate</name>
        <dbReference type="ChEBI" id="CHEBI:597326"/>
    </cofactor>
</comment>
<reference evidence="13" key="2">
    <citation type="submission" date="2021-01" db="UniProtKB">
        <authorList>
            <consortium name="EnsemblMetazoa"/>
        </authorList>
    </citation>
    <scope>IDENTIFICATION</scope>
</reference>
<reference evidence="14" key="1">
    <citation type="submission" date="2015-02" db="EMBL/GenBank/DDBJ databases">
        <title>Genome sequencing for Strongylocentrotus purpuratus.</title>
        <authorList>
            <person name="Murali S."/>
            <person name="Liu Y."/>
            <person name="Vee V."/>
            <person name="English A."/>
            <person name="Wang M."/>
            <person name="Skinner E."/>
            <person name="Han Y."/>
            <person name="Muzny D.M."/>
            <person name="Worley K.C."/>
            <person name="Gibbs R.A."/>
        </authorList>
    </citation>
    <scope>NUCLEOTIDE SEQUENCE</scope>
</reference>
<evidence type="ECO:0000313" key="14">
    <source>
        <dbReference type="Proteomes" id="UP000007110"/>
    </source>
</evidence>
<dbReference type="GO" id="GO:0005737">
    <property type="term" value="C:cytoplasm"/>
    <property type="evidence" value="ECO:0000318"/>
    <property type="project" value="GO_Central"/>
</dbReference>
<dbReference type="GO" id="GO:0030170">
    <property type="term" value="F:pyridoxal phosphate binding"/>
    <property type="evidence" value="ECO:0007669"/>
    <property type="project" value="InterPro"/>
</dbReference>
<dbReference type="GO" id="GO:0004058">
    <property type="term" value="F:aromatic-L-amino-acid decarboxylase activity"/>
    <property type="evidence" value="ECO:0000318"/>
    <property type="project" value="GO_Central"/>
</dbReference>
<proteinExistence type="inferred from homology"/>
<dbReference type="InterPro" id="IPR002129">
    <property type="entry name" value="PyrdxlP-dep_de-COase"/>
</dbReference>
<evidence type="ECO:0000256" key="2">
    <source>
        <dbReference type="ARBA" id="ARBA00009533"/>
    </source>
</evidence>
<comment type="subunit">
    <text evidence="3">Homodimer.</text>
</comment>
<feature type="modified residue" description="N6-(pyridoxal phosphate)lysine" evidence="11">
    <location>
        <position position="304"/>
    </location>
</feature>
<protein>
    <recommendedName>
        <fullName evidence="9">Aromatic-L-amino-acid decarboxylase</fullName>
        <ecNumber evidence="8">4.1.1.28</ecNumber>
    </recommendedName>
    <alternativeName>
        <fullName evidence="10">DOPA decarboxylase</fullName>
    </alternativeName>
</protein>
<dbReference type="EnsemblMetazoa" id="XM_030992101">
    <property type="protein sequence ID" value="XP_030847961"/>
    <property type="gene ID" value="LOC757080"/>
</dbReference>
<keyword evidence="7 12" id="KW-0456">Lyase</keyword>
<dbReference type="GO" id="GO:0006584">
    <property type="term" value="P:catecholamine metabolic process"/>
    <property type="evidence" value="ECO:0000318"/>
    <property type="project" value="GO_Central"/>
</dbReference>